<keyword evidence="5" id="KW-1185">Reference proteome</keyword>
<evidence type="ECO:0000313" key="5">
    <source>
        <dbReference type="Proteomes" id="UP001420932"/>
    </source>
</evidence>
<dbReference type="Proteomes" id="UP001420932">
    <property type="component" value="Unassembled WGS sequence"/>
</dbReference>
<dbReference type="InterPro" id="IPR019734">
    <property type="entry name" value="TPR_rpt"/>
</dbReference>
<reference evidence="4 5" key="1">
    <citation type="submission" date="2024-01" db="EMBL/GenBank/DDBJ databases">
        <title>Genome assemblies of Stephania.</title>
        <authorList>
            <person name="Yang L."/>
        </authorList>
    </citation>
    <scope>NUCLEOTIDE SEQUENCE [LARGE SCALE GENOMIC DNA]</scope>
    <source>
        <strain evidence="4">YNDBR</strain>
        <tissue evidence="4">Leaf</tissue>
    </source>
</reference>
<proteinExistence type="predicted"/>
<feature type="repeat" description="TPR" evidence="3">
    <location>
        <begin position="177"/>
        <end position="210"/>
    </location>
</feature>
<dbReference type="Pfam" id="PF13181">
    <property type="entry name" value="TPR_8"/>
    <property type="match status" value="1"/>
</dbReference>
<sequence length="1191" mass="133575">MKSKEDELLLKQLQDAAEADAANPSHHFNLAVLLWNKGGEEEEEEESRGGGRRERAAEHFVISAKLDPANAAAFRYLGHYYRNYNGGDDQINRASKCYHRAVTLCPDDFEAGEALCDLFEDQGKLSLELALCRDCSDRSPKAFWAFRRLGFLLVHQKKWSEAVQPLQHAIRGYPTCADLWETLGLAYQRLGMFTASIKSYERAIELEDSRLFALIECGNIFLMLGSYRKVGKSANLVILFRSRAVSTRIDISSDNVAAKFGLATALLGFSKECIRYGAFVWAASLLEEATKIAKASAYVVGTSSCIWKLLGDIQLAYAKCFPWTGENQHLDTDKEGLKCSINDWKRKCFLAAIFANRSFQRALHLTPWLSNIYIDVATSIDLISSLEATSMPEEDVWQLPEKMCLGGLLIEEMNAESWVALGCLSSHSALKQHALIRALQLDVSLAVAWAYLGKLYREESEMKLTKHAFDQARSIDPSLALPWANMSTDANHGGSNRNEAYEGCLQAVHILPVVEFQIGLGELAVLSGHLLSPQAFGAIRQAVQRAPHYPESHNLIGLMFEARSDYKSAIAAYKLAQYAISNFAGTAPKCHFDVSVNLARALCLARNFSMAVHECEMLDKEGLHQILALGTYLFTLVMDGLTRHIQEDIPWCLLDSIGLQIYAVSLFHLGRNDLALSVLRNLAASVSSMDKKAAAVPISLICKLLYHILGLESAMTSILKMPSELLRSSKISFVISAIDALDHSNRVESAVKITRESLVSLEEITRMHTLIAFGKLIKDESIQSLEIQSGIDHLKKALHMYPHSIMIRHALRQCVLYMPQMSLGTPLRSLALLSGTRRRGLLKELSTVLLTVRMPKVRTAGICTPHLHPSPPLITDAPSPIAEAQPYHQSNGENWSQSKNQLGYLLLSNEELKTVHTTTRCITIDHPGHLVTEGTKSAFEILGASAVACYSVGTRWLRLEPWNPNAWYLLLLNIFQKAREERFPHHLYVVFKRLIYIALSNEIYQEDLSYQYKKFQLLLCASEMNLQGRDQIGCHDCAIEASALPLPDAVLFFVHLLLCRIYAALENFQKLQEEYMNCIQLKTNHPMGWICLKFLECRYQLQNSSDIVDINFEECLKKNCNSSNMWTAIFKLVQSQSYIWNQDFLVAEETLSKGCLCSGAESCLFLCHGMYAITCAGFCFHISHIQLLHQF</sequence>
<name>A0AAP0K0Q8_9MAGN</name>
<dbReference type="InterPro" id="IPR011990">
    <property type="entry name" value="TPR-like_helical_dom_sf"/>
</dbReference>
<accession>A0AAP0K0Q8</accession>
<dbReference type="EMBL" id="JBBNAF010000005">
    <property type="protein sequence ID" value="KAK9143727.1"/>
    <property type="molecule type" value="Genomic_DNA"/>
</dbReference>
<evidence type="ECO:0000256" key="2">
    <source>
        <dbReference type="ARBA" id="ARBA00022803"/>
    </source>
</evidence>
<keyword evidence="2 3" id="KW-0802">TPR repeat</keyword>
<dbReference type="SMART" id="SM00028">
    <property type="entry name" value="TPR"/>
    <property type="match status" value="5"/>
</dbReference>
<dbReference type="Gene3D" id="1.25.40.10">
    <property type="entry name" value="Tetratricopeptide repeat domain"/>
    <property type="match status" value="3"/>
</dbReference>
<feature type="repeat" description="TPR" evidence="3">
    <location>
        <begin position="446"/>
        <end position="479"/>
    </location>
</feature>
<dbReference type="Pfam" id="PF13432">
    <property type="entry name" value="TPR_16"/>
    <property type="match status" value="1"/>
</dbReference>
<dbReference type="GO" id="GO:0055087">
    <property type="term" value="C:Ski complex"/>
    <property type="evidence" value="ECO:0007669"/>
    <property type="project" value="InterPro"/>
</dbReference>
<evidence type="ECO:0000313" key="4">
    <source>
        <dbReference type="EMBL" id="KAK9143727.1"/>
    </source>
</evidence>
<protein>
    <recommendedName>
        <fullName evidence="6">Tetratricopeptide repeat protein SKI3</fullName>
    </recommendedName>
</protein>
<evidence type="ECO:0000256" key="1">
    <source>
        <dbReference type="ARBA" id="ARBA00022737"/>
    </source>
</evidence>
<dbReference type="PROSITE" id="PS50005">
    <property type="entry name" value="TPR"/>
    <property type="match status" value="2"/>
</dbReference>
<dbReference type="SUPFAM" id="SSF48452">
    <property type="entry name" value="TPR-like"/>
    <property type="match status" value="3"/>
</dbReference>
<dbReference type="GO" id="GO:0006401">
    <property type="term" value="P:RNA catabolic process"/>
    <property type="evidence" value="ECO:0007669"/>
    <property type="project" value="InterPro"/>
</dbReference>
<dbReference type="InterPro" id="IPR039226">
    <property type="entry name" value="Ski3/TTC37"/>
</dbReference>
<dbReference type="PANTHER" id="PTHR15704">
    <property type="entry name" value="SUPERKILLER 3 PROTEIN-RELATED"/>
    <property type="match status" value="1"/>
</dbReference>
<gene>
    <name evidence="4" type="ORF">Syun_013127</name>
</gene>
<comment type="caution">
    <text evidence="4">The sequence shown here is derived from an EMBL/GenBank/DDBJ whole genome shotgun (WGS) entry which is preliminary data.</text>
</comment>
<evidence type="ECO:0000256" key="3">
    <source>
        <dbReference type="PROSITE-ProRule" id="PRU00339"/>
    </source>
</evidence>
<dbReference type="PANTHER" id="PTHR15704:SF7">
    <property type="entry name" value="SUPERKILLER COMPLEX PROTEIN 3"/>
    <property type="match status" value="1"/>
</dbReference>
<organism evidence="4 5">
    <name type="scientific">Stephania yunnanensis</name>
    <dbReference type="NCBI Taxonomy" id="152371"/>
    <lineage>
        <taxon>Eukaryota</taxon>
        <taxon>Viridiplantae</taxon>
        <taxon>Streptophyta</taxon>
        <taxon>Embryophyta</taxon>
        <taxon>Tracheophyta</taxon>
        <taxon>Spermatophyta</taxon>
        <taxon>Magnoliopsida</taxon>
        <taxon>Ranunculales</taxon>
        <taxon>Menispermaceae</taxon>
        <taxon>Menispermoideae</taxon>
        <taxon>Cissampelideae</taxon>
        <taxon>Stephania</taxon>
    </lineage>
</organism>
<keyword evidence="1" id="KW-0677">Repeat</keyword>
<evidence type="ECO:0008006" key="6">
    <source>
        <dbReference type="Google" id="ProtNLM"/>
    </source>
</evidence>
<dbReference type="AlphaFoldDB" id="A0AAP0K0Q8"/>